<protein>
    <submittedName>
        <fullName evidence="2">DUF3139 domain-containing protein</fullName>
    </submittedName>
</protein>
<feature type="transmembrane region" description="Helical" evidence="1">
    <location>
        <begin position="6"/>
        <end position="25"/>
    </location>
</feature>
<proteinExistence type="predicted"/>
<accession>A0AAW7IGN2</accession>
<gene>
    <name evidence="2" type="ORF">QUF89_19310</name>
</gene>
<keyword evidence="1" id="KW-1133">Transmembrane helix</keyword>
<keyword evidence="1" id="KW-0472">Membrane</keyword>
<name>A0AAW7IGN2_9BACI</name>
<dbReference type="InterPro" id="IPR021486">
    <property type="entry name" value="DUF3139"/>
</dbReference>
<dbReference type="AlphaFoldDB" id="A0AAW7IGN2"/>
<evidence type="ECO:0000313" key="2">
    <source>
        <dbReference type="EMBL" id="MDM5454276.1"/>
    </source>
</evidence>
<organism evidence="2 3">
    <name type="scientific">Peribacillus simplex</name>
    <dbReference type="NCBI Taxonomy" id="1478"/>
    <lineage>
        <taxon>Bacteria</taxon>
        <taxon>Bacillati</taxon>
        <taxon>Bacillota</taxon>
        <taxon>Bacilli</taxon>
        <taxon>Bacillales</taxon>
        <taxon>Bacillaceae</taxon>
        <taxon>Peribacillus</taxon>
    </lineage>
</organism>
<sequence length="102" mass="12104">MRGKIYFFVIIVILVLGGIFIYNSLKGDKTVLKETEEAVYNYVVNTEGNKDEDIISIEPYYSWLEKPKNAYSAYVIFKDRPNEKVEYSYIRDKEKKEVFRVK</sequence>
<dbReference type="Pfam" id="PF11337">
    <property type="entry name" value="DUF3139"/>
    <property type="match status" value="1"/>
</dbReference>
<dbReference type="RefSeq" id="WP_289320627.1">
    <property type="nucleotide sequence ID" value="NZ_JAUCEY010000008.1"/>
</dbReference>
<dbReference type="Proteomes" id="UP001234602">
    <property type="component" value="Unassembled WGS sequence"/>
</dbReference>
<keyword evidence="1" id="KW-0812">Transmembrane</keyword>
<evidence type="ECO:0000256" key="1">
    <source>
        <dbReference type="SAM" id="Phobius"/>
    </source>
</evidence>
<comment type="caution">
    <text evidence="2">The sequence shown here is derived from an EMBL/GenBank/DDBJ whole genome shotgun (WGS) entry which is preliminary data.</text>
</comment>
<reference evidence="2" key="1">
    <citation type="submission" date="2023-06" db="EMBL/GenBank/DDBJ databases">
        <title>Comparative genomics of Bacillaceae isolates and their secondary metabolite potential.</title>
        <authorList>
            <person name="Song L."/>
            <person name="Nielsen L.J."/>
            <person name="Mohite O."/>
            <person name="Xu X."/>
            <person name="Weber T."/>
            <person name="Kovacs A.T."/>
        </authorList>
    </citation>
    <scope>NUCLEOTIDE SEQUENCE</scope>
    <source>
        <strain evidence="2">D8_B_37</strain>
    </source>
</reference>
<dbReference type="EMBL" id="JAUCEY010000008">
    <property type="protein sequence ID" value="MDM5454276.1"/>
    <property type="molecule type" value="Genomic_DNA"/>
</dbReference>
<evidence type="ECO:0000313" key="3">
    <source>
        <dbReference type="Proteomes" id="UP001234602"/>
    </source>
</evidence>